<dbReference type="OrthoDB" id="9801741at2"/>
<dbReference type="AlphaFoldDB" id="A0A0K6HU22"/>
<proteinExistence type="predicted"/>
<organism evidence="1 2">
    <name type="scientific">Pannonibacter indicus</name>
    <dbReference type="NCBI Taxonomy" id="466044"/>
    <lineage>
        <taxon>Bacteria</taxon>
        <taxon>Pseudomonadati</taxon>
        <taxon>Pseudomonadota</taxon>
        <taxon>Alphaproteobacteria</taxon>
        <taxon>Hyphomicrobiales</taxon>
        <taxon>Stappiaceae</taxon>
        <taxon>Pannonibacter</taxon>
    </lineage>
</organism>
<reference evidence="2" key="1">
    <citation type="submission" date="2015-08" db="EMBL/GenBank/DDBJ databases">
        <authorList>
            <person name="Varghese N."/>
        </authorList>
    </citation>
    <scope>NUCLEOTIDE SEQUENCE [LARGE SCALE GENOMIC DNA]</scope>
    <source>
        <strain evidence="2">DSM 23407</strain>
    </source>
</reference>
<name>A0A0K6HU22_9HYPH</name>
<evidence type="ECO:0000313" key="2">
    <source>
        <dbReference type="Proteomes" id="UP000183900"/>
    </source>
</evidence>
<dbReference type="EMBL" id="CYHE01000003">
    <property type="protein sequence ID" value="CUA94425.1"/>
    <property type="molecule type" value="Genomic_DNA"/>
</dbReference>
<accession>A0A0K6HU22</accession>
<sequence>MTASHGLKKIRLNLARTKEFPNGSAHHGYEFTAPLDETGHIDAVAWKTARDRCRVRRFWGGEEDEIGHLVHRPGGSWAFRYDIDGDDDDEAGYRFGSHAFQPGEYVSIRDEDGELHTFQVVTVLPV</sequence>
<dbReference type="Proteomes" id="UP000183900">
    <property type="component" value="Unassembled WGS sequence"/>
</dbReference>
<gene>
    <name evidence="1" type="ORF">Ga0061067_103170</name>
</gene>
<keyword evidence="2" id="KW-1185">Reference proteome</keyword>
<dbReference type="RefSeq" id="WP_055454995.1">
    <property type="nucleotide sequence ID" value="NZ_CYHE01000003.1"/>
</dbReference>
<evidence type="ECO:0000313" key="1">
    <source>
        <dbReference type="EMBL" id="CUA94425.1"/>
    </source>
</evidence>
<protein>
    <submittedName>
        <fullName evidence="1">Uncharacterized protein</fullName>
    </submittedName>
</protein>